<feature type="domain" description="TIR" evidence="5">
    <location>
        <begin position="6"/>
        <end position="177"/>
    </location>
</feature>
<accession>G7LHH8</accession>
<reference evidence="7" key="3">
    <citation type="submission" date="2015-04" db="UniProtKB">
        <authorList>
            <consortium name="EnsemblPlants"/>
        </authorList>
    </citation>
    <scope>IDENTIFICATION</scope>
    <source>
        <strain evidence="7">cv. Jemalong A17</strain>
    </source>
</reference>
<dbReference type="Gene3D" id="3.40.50.300">
    <property type="entry name" value="P-loop containing nucleotide triphosphate hydrolases"/>
    <property type="match status" value="1"/>
</dbReference>
<dbReference type="InterPro" id="IPR058192">
    <property type="entry name" value="WHD_ROQ1-like"/>
</dbReference>
<organism evidence="6 8">
    <name type="scientific">Medicago truncatula</name>
    <name type="common">Barrel medic</name>
    <name type="synonym">Medicago tribuloides</name>
    <dbReference type="NCBI Taxonomy" id="3880"/>
    <lineage>
        <taxon>Eukaryota</taxon>
        <taxon>Viridiplantae</taxon>
        <taxon>Streptophyta</taxon>
        <taxon>Embryophyta</taxon>
        <taxon>Tracheophyta</taxon>
        <taxon>Spermatophyta</taxon>
        <taxon>Magnoliopsida</taxon>
        <taxon>eudicotyledons</taxon>
        <taxon>Gunneridae</taxon>
        <taxon>Pentapetalae</taxon>
        <taxon>rosids</taxon>
        <taxon>fabids</taxon>
        <taxon>Fabales</taxon>
        <taxon>Fabaceae</taxon>
        <taxon>Papilionoideae</taxon>
        <taxon>50 kb inversion clade</taxon>
        <taxon>NPAAA clade</taxon>
        <taxon>Hologalegina</taxon>
        <taxon>IRL clade</taxon>
        <taxon>Trifolieae</taxon>
        <taxon>Medicago</taxon>
    </lineage>
</organism>
<dbReference type="GO" id="GO:0043531">
    <property type="term" value="F:ADP binding"/>
    <property type="evidence" value="ECO:0007669"/>
    <property type="project" value="InterPro"/>
</dbReference>
<evidence type="ECO:0000313" key="6">
    <source>
        <dbReference type="EMBL" id="AET01594.2"/>
    </source>
</evidence>
<dbReference type="GO" id="GO:0007165">
    <property type="term" value="P:signal transduction"/>
    <property type="evidence" value="ECO:0007669"/>
    <property type="project" value="InterPro"/>
</dbReference>
<keyword evidence="1" id="KW-0433">Leucine-rich repeat</keyword>
<reference evidence="6 8" key="2">
    <citation type="journal article" date="2014" name="BMC Genomics">
        <title>An improved genome release (version Mt4.0) for the model legume Medicago truncatula.</title>
        <authorList>
            <person name="Tang H."/>
            <person name="Krishnakumar V."/>
            <person name="Bidwell S."/>
            <person name="Rosen B."/>
            <person name="Chan A."/>
            <person name="Zhou S."/>
            <person name="Gentzbittel L."/>
            <person name="Childs K.L."/>
            <person name="Yandell M."/>
            <person name="Gundlach H."/>
            <person name="Mayer K.F."/>
            <person name="Schwartz D.C."/>
            <person name="Town C.D."/>
        </authorList>
    </citation>
    <scope>GENOME REANNOTATION</scope>
    <source>
        <strain evidence="7 8">cv. Jemalong A17</strain>
    </source>
</reference>
<dbReference type="InterPro" id="IPR035897">
    <property type="entry name" value="Toll_tir_struct_dom_sf"/>
</dbReference>
<dbReference type="EnsemblPlants" id="AET01594">
    <property type="protein sequence ID" value="AET01594"/>
    <property type="gene ID" value="MTR_8g017800"/>
</dbReference>
<dbReference type="Gene3D" id="3.40.50.10140">
    <property type="entry name" value="Toll/interleukin-1 receptor homology (TIR) domain"/>
    <property type="match status" value="1"/>
</dbReference>
<dbReference type="InterPro" id="IPR002182">
    <property type="entry name" value="NB-ARC"/>
</dbReference>
<dbReference type="SUPFAM" id="SSF52540">
    <property type="entry name" value="P-loop containing nucleoside triphosphate hydrolases"/>
    <property type="match status" value="1"/>
</dbReference>
<evidence type="ECO:0000313" key="8">
    <source>
        <dbReference type="Proteomes" id="UP000002051"/>
    </source>
</evidence>
<evidence type="ECO:0000256" key="3">
    <source>
        <dbReference type="ARBA" id="ARBA00022821"/>
    </source>
</evidence>
<dbReference type="InterPro" id="IPR044974">
    <property type="entry name" value="Disease_R_plants"/>
</dbReference>
<dbReference type="InterPro" id="IPR036390">
    <property type="entry name" value="WH_DNA-bd_sf"/>
</dbReference>
<evidence type="ECO:0000256" key="2">
    <source>
        <dbReference type="ARBA" id="ARBA00022737"/>
    </source>
</evidence>
<dbReference type="SUPFAM" id="SSF46785">
    <property type="entry name" value="Winged helix' DNA-binding domain"/>
    <property type="match status" value="2"/>
</dbReference>
<evidence type="ECO:0000313" key="7">
    <source>
        <dbReference type="EnsemblPlants" id="AET01594"/>
    </source>
</evidence>
<dbReference type="FunFam" id="3.40.50.10140:FF:000007">
    <property type="entry name" value="Disease resistance protein (TIR-NBS-LRR class)"/>
    <property type="match status" value="1"/>
</dbReference>
<dbReference type="SUPFAM" id="SSF52058">
    <property type="entry name" value="L domain-like"/>
    <property type="match status" value="2"/>
</dbReference>
<dbReference type="PRINTS" id="PR00364">
    <property type="entry name" value="DISEASERSIST"/>
</dbReference>
<protein>
    <submittedName>
        <fullName evidence="6">Disease resistance protein (TIR-NBS-LRR class)</fullName>
    </submittedName>
</protein>
<reference evidence="6 8" key="1">
    <citation type="journal article" date="2011" name="Nature">
        <title>The Medicago genome provides insight into the evolution of rhizobial symbioses.</title>
        <authorList>
            <person name="Young N.D."/>
            <person name="Debelle F."/>
            <person name="Oldroyd G.E."/>
            <person name="Geurts R."/>
            <person name="Cannon S.B."/>
            <person name="Udvardi M.K."/>
            <person name="Benedito V.A."/>
            <person name="Mayer K.F."/>
            <person name="Gouzy J."/>
            <person name="Schoof H."/>
            <person name="Van de Peer Y."/>
            <person name="Proost S."/>
            <person name="Cook D.R."/>
            <person name="Meyers B.C."/>
            <person name="Spannagl M."/>
            <person name="Cheung F."/>
            <person name="De Mita S."/>
            <person name="Krishnakumar V."/>
            <person name="Gundlach H."/>
            <person name="Zhou S."/>
            <person name="Mudge J."/>
            <person name="Bharti A.K."/>
            <person name="Murray J.D."/>
            <person name="Naoumkina M.A."/>
            <person name="Rosen B."/>
            <person name="Silverstein K.A."/>
            <person name="Tang H."/>
            <person name="Rombauts S."/>
            <person name="Zhao P.X."/>
            <person name="Zhou P."/>
            <person name="Barbe V."/>
            <person name="Bardou P."/>
            <person name="Bechner M."/>
            <person name="Bellec A."/>
            <person name="Berger A."/>
            <person name="Berges H."/>
            <person name="Bidwell S."/>
            <person name="Bisseling T."/>
            <person name="Choisne N."/>
            <person name="Couloux A."/>
            <person name="Denny R."/>
            <person name="Deshpande S."/>
            <person name="Dai X."/>
            <person name="Doyle J.J."/>
            <person name="Dudez A.M."/>
            <person name="Farmer A.D."/>
            <person name="Fouteau S."/>
            <person name="Franken C."/>
            <person name="Gibelin C."/>
            <person name="Gish J."/>
            <person name="Goldstein S."/>
            <person name="Gonzalez A.J."/>
            <person name="Green P.J."/>
            <person name="Hallab A."/>
            <person name="Hartog M."/>
            <person name="Hua A."/>
            <person name="Humphray S.J."/>
            <person name="Jeong D.H."/>
            <person name="Jing Y."/>
            <person name="Jocker A."/>
            <person name="Kenton S.M."/>
            <person name="Kim D.J."/>
            <person name="Klee K."/>
            <person name="Lai H."/>
            <person name="Lang C."/>
            <person name="Lin S."/>
            <person name="Macmil S.L."/>
            <person name="Magdelenat G."/>
            <person name="Matthews L."/>
            <person name="McCorrison J."/>
            <person name="Monaghan E.L."/>
            <person name="Mun J.H."/>
            <person name="Najar F.Z."/>
            <person name="Nicholson C."/>
            <person name="Noirot C."/>
            <person name="O'Bleness M."/>
            <person name="Paule C.R."/>
            <person name="Poulain J."/>
            <person name="Prion F."/>
            <person name="Qin B."/>
            <person name="Qu C."/>
            <person name="Retzel E.F."/>
            <person name="Riddle C."/>
            <person name="Sallet E."/>
            <person name="Samain S."/>
            <person name="Samson N."/>
            <person name="Sanders I."/>
            <person name="Saurat O."/>
            <person name="Scarpelli C."/>
            <person name="Schiex T."/>
            <person name="Segurens B."/>
            <person name="Severin A.J."/>
            <person name="Sherrier D.J."/>
            <person name="Shi R."/>
            <person name="Sims S."/>
            <person name="Singer S.R."/>
            <person name="Sinharoy S."/>
            <person name="Sterck L."/>
            <person name="Viollet A."/>
            <person name="Wang B.B."/>
            <person name="Wang K."/>
            <person name="Wang M."/>
            <person name="Wang X."/>
            <person name="Warfsmann J."/>
            <person name="Weissenbach J."/>
            <person name="White D.D."/>
            <person name="White J.D."/>
            <person name="Wiley G.B."/>
            <person name="Wincker P."/>
            <person name="Xing Y."/>
            <person name="Yang L."/>
            <person name="Yao Z."/>
            <person name="Ying F."/>
            <person name="Zhai J."/>
            <person name="Zhou L."/>
            <person name="Zuber A."/>
            <person name="Denarie J."/>
            <person name="Dixon R.A."/>
            <person name="May G.D."/>
            <person name="Schwartz D.C."/>
            <person name="Rogers J."/>
            <person name="Quetier F."/>
            <person name="Town C.D."/>
            <person name="Roe B.A."/>
        </authorList>
    </citation>
    <scope>NUCLEOTIDE SEQUENCE [LARGE SCALE GENOMIC DNA]</scope>
    <source>
        <strain evidence="6">A17</strain>
        <strain evidence="7 8">cv. Jemalong A17</strain>
    </source>
</reference>
<keyword evidence="4" id="KW-0520">NAD</keyword>
<evidence type="ECO:0000256" key="1">
    <source>
        <dbReference type="ARBA" id="ARBA00022614"/>
    </source>
</evidence>
<dbReference type="GO" id="GO:0006952">
    <property type="term" value="P:defense response"/>
    <property type="evidence" value="ECO:0007669"/>
    <property type="project" value="UniProtKB-KW"/>
</dbReference>
<name>G7LHH8_MEDTR</name>
<sequence>MSTSSKKYDVFISFRGQDTRETFTSHLHYALCKENIITYIDDNLVKGDEIGEALAEAIQDSRISLVVFSKNYATSKWCLNELLKILECKKLHGQVVIPVFYNTGTSEVRNQTGSYEKPFSHYEIEAINNESFANTVSEWRAALAEAANIPGWDSQSRTYKDDSQVIQSIVSDVWKKLALMYPNELKGLVHNDQHGSYTESLLKRYSRIGIWGMGGIGKTTIARQMFAKHFAQYESACFMENVSEEIEKFGPRYIRNKLLSELLKRQITASDILGAPFIERILSGRKFFIVLDDVDNAAQLEYLCSELDDLGPNSRLIITGRDRQTLKGKVDVIHEVTKWNFEESLRLFSLGAFKQNHPKEGYKLLSQRAVAYAGGVPLALKVLGSHFYSRSPEFWEPELKNLENKGESLRGIQEVLRVSYNGLTVREKEMFLDIAFFFKDEKRDFVTRILDACGFNAASGIVTLEDKALITISYDNIIQMHDLLQQMAFDIVRQKKDQTSRDPEKCSRLRDIKEVCDVLKNNKGTPKVEGIIFDLSQKEDLHVGADTFKMMTKLRFLRLYVPLSKKISTTIYHPEDMMPFSDKLRYLEWSEYPLKSLPHPFCAELLVEIHLPRSNIKYLWHGMQKLVHLEKVDLRESKQLMKLPDLSGAEKLKWLYLSGCESLHEVQPSVFSKDTLVTLLLDGCKKLEILVSENHLTSLQKIDVSGCSSLREFSLSSDSIEELDLSNTGIEILHSSIGRMSMLWRLDLQGLRLKNLPKEMSSMRSLTEIDLSNCNVVTKSKLEALFGGLESLIILYLKDCGNLLELPVNIDSLSLLYELRLDGSNVKMLPTSFKNLSRLRILYLDNCKKLGCLSEVPPHIEELHVNNCISLVKVSSLKALSHSMKGWKKEISFKNTIKLDAPSLNRITEDVILTMKSAAFHNTIIVYDLHGWSYNGVHFWLPGCTVPSQFKFRAIGSSSSITIKIPPLSKDVGFIYSVVVSPSFQMEEHGNNLEIRFKYYSESGDLNFINSHSIKDVSLDHVFMCYNEPHFIGNAFEFSVTNLSGDLNGSYILKECGIYPIYYSEFPRLAATMNLDRDLEKEIALELSRSLGSDFHEYIQQFQSESIARYDDDGDDDEREIGNEIDESVERRDENERTSIQNNQQDLNLNEKCRCSSFDCFMETLIQDEILHLVMDDFSIFAGLISSRTEKSSYNGLIVREKEMFLDIAFFFKDEKRDFVTRILDACGFNAASGIVTLEDKALITISYDNIIQMHDLLQQMAFDIVRQKKDQTSRDPEKCSRLRDIKEVCDVLKNNKGTPKVEGIIFDLSQKEDLHVGADTFKMMTKLRFLRLYLEWSEYPLKSLPHPFCAELLVEIHLPRSNIKYLWHGMQKLVHLEKVDLRESKQLMKLPDLSGAEKLKWLYLSGCESLHEVQPSVFSKDTLVTLLLDGCKKLEILVSENHLTSLQKIDVSGCSSLREFSLSSDSIEELDLSNTGIEILHSSIGRMSMLWRLDLQGLRLKNLPKEMSSMRSLTEIDLSNCNVVTKSKLEALFGGLESLIILYLKDCGNLLELPVNIDSLSLLYELRLDGSNVKMLPTSFKNLSRLRILYLDNCKKLGCLSEVPPHIEELHVNNCISLVKVSSLKALSHSMKGWKKEISFKNTIKLDAPSLNRITEDVILTMKSAAFHNTIIVYDVHGWSYNGVHFWLPGCTVPSQFKFRAIGSSSSITIKIPPLSKDVGFIYSVVVSPSFQMEEHGNNLEIRFKYYSESGDLNFINSHSIKDVSLDHVFMCYNEPHFIGNAFEFSVTNLSGDLNGSYILKECGIYPIYYSEFPRLAATMNLDRDVEKKIESRCSWWFRSDLNESMQFESDSIERYVDDDDERKLGNEIDDSIERCDENVSACIQKSQQDSDSNEKRSCSSYECLMGPLIYLWRLIRRT</sequence>
<dbReference type="InterPro" id="IPR032675">
    <property type="entry name" value="LRR_dom_sf"/>
</dbReference>
<proteinExistence type="predicted"/>
<dbReference type="Pfam" id="PF23282">
    <property type="entry name" value="WHD_ROQ1"/>
    <property type="match status" value="2"/>
</dbReference>
<dbReference type="PANTHER" id="PTHR11017">
    <property type="entry name" value="LEUCINE-RICH REPEAT-CONTAINING PROTEIN"/>
    <property type="match status" value="1"/>
</dbReference>
<dbReference type="Pfam" id="PF00931">
    <property type="entry name" value="NB-ARC"/>
    <property type="match status" value="1"/>
</dbReference>
<dbReference type="SMART" id="SM00255">
    <property type="entry name" value="TIR"/>
    <property type="match status" value="1"/>
</dbReference>
<keyword evidence="8" id="KW-1185">Reference proteome</keyword>
<keyword evidence="3" id="KW-0611">Plant defense</keyword>
<dbReference type="InterPro" id="IPR027417">
    <property type="entry name" value="P-loop_NTPase"/>
</dbReference>
<dbReference type="PROSITE" id="PS50104">
    <property type="entry name" value="TIR"/>
    <property type="match status" value="1"/>
</dbReference>
<dbReference type="PANTHER" id="PTHR11017:SF562">
    <property type="entry name" value="ADP-RIBOSYL CYCLASE_CYCLIC ADP-RIBOSE HYDROLASE"/>
    <property type="match status" value="1"/>
</dbReference>
<dbReference type="SUPFAM" id="SSF52200">
    <property type="entry name" value="Toll/Interleukin receptor TIR domain"/>
    <property type="match status" value="1"/>
</dbReference>
<dbReference type="PaxDb" id="3880-AET01594"/>
<dbReference type="HOGENOM" id="CLU_235396_0_0_1"/>
<dbReference type="EMBL" id="CM001224">
    <property type="protein sequence ID" value="AET01594.2"/>
    <property type="molecule type" value="Genomic_DNA"/>
</dbReference>
<dbReference type="InterPro" id="IPR042197">
    <property type="entry name" value="Apaf_helical"/>
</dbReference>
<evidence type="ECO:0000259" key="5">
    <source>
        <dbReference type="PROSITE" id="PS50104"/>
    </source>
</evidence>
<dbReference type="Pfam" id="PF01582">
    <property type="entry name" value="TIR"/>
    <property type="match status" value="1"/>
</dbReference>
<keyword evidence="2" id="KW-0677">Repeat</keyword>
<evidence type="ECO:0000256" key="4">
    <source>
        <dbReference type="ARBA" id="ARBA00023027"/>
    </source>
</evidence>
<gene>
    <name evidence="6" type="ordered locus">MTR_8g017800</name>
</gene>
<dbReference type="Gene3D" id="1.10.8.430">
    <property type="entry name" value="Helical domain of apoptotic protease-activating factors"/>
    <property type="match status" value="1"/>
</dbReference>
<dbReference type="Proteomes" id="UP000002051">
    <property type="component" value="Chromosome 8"/>
</dbReference>
<accession>A0A0C3XX55</accession>
<dbReference type="InterPro" id="IPR000157">
    <property type="entry name" value="TIR_dom"/>
</dbReference>
<dbReference type="Gene3D" id="3.80.10.10">
    <property type="entry name" value="Ribonuclease Inhibitor"/>
    <property type="match status" value="4"/>
</dbReference>